<proteinExistence type="predicted"/>
<sequence>MAVDPILKGEVQRYVWHLPGNEAGIDAVVFLECASSCAGVTEGDLVAVGLQFKNSNLLEGTKTGRQLNGQLVQGMWDKLCPVLGGSWHYWKDRFALVAVCRLTKADSFDMSMVTPIQPLKDGADLNDVRKRNAAVVNRHFAQEARVGQTVVLTFEELKYFYGPYFFPVVEDGDLLLSMAYMGSASPSATQQDSDVDGSGGDVGSSGEGDDGGREIGKKLLPTSSLSELLGTCHHMCD</sequence>
<dbReference type="Proteomes" id="UP000798662">
    <property type="component" value="Chromosome 3"/>
</dbReference>
<evidence type="ECO:0000313" key="2">
    <source>
        <dbReference type="Proteomes" id="UP000798662"/>
    </source>
</evidence>
<organism evidence="1 2">
    <name type="scientific">Pyropia yezoensis</name>
    <name type="common">Susabi-nori</name>
    <name type="synonym">Porphyra yezoensis</name>
    <dbReference type="NCBI Taxonomy" id="2788"/>
    <lineage>
        <taxon>Eukaryota</taxon>
        <taxon>Rhodophyta</taxon>
        <taxon>Bangiophyceae</taxon>
        <taxon>Bangiales</taxon>
        <taxon>Bangiaceae</taxon>
        <taxon>Pyropia</taxon>
    </lineage>
</organism>
<reference evidence="1" key="1">
    <citation type="submission" date="2019-11" db="EMBL/GenBank/DDBJ databases">
        <title>Nori genome reveals adaptations in red seaweeds to the harsh intertidal environment.</title>
        <authorList>
            <person name="Wang D."/>
            <person name="Mao Y."/>
        </authorList>
    </citation>
    <scope>NUCLEOTIDE SEQUENCE</scope>
    <source>
        <tissue evidence="1">Gametophyte</tissue>
    </source>
</reference>
<name>A0ACC3CI68_PYRYE</name>
<comment type="caution">
    <text evidence="1">The sequence shown here is derived from an EMBL/GenBank/DDBJ whole genome shotgun (WGS) entry which is preliminary data.</text>
</comment>
<keyword evidence="2" id="KW-1185">Reference proteome</keyword>
<accession>A0ACC3CI68</accession>
<dbReference type="EMBL" id="CM020620">
    <property type="protein sequence ID" value="KAK1869956.1"/>
    <property type="molecule type" value="Genomic_DNA"/>
</dbReference>
<gene>
    <name evidence="1" type="ORF">I4F81_012421</name>
</gene>
<evidence type="ECO:0000313" key="1">
    <source>
        <dbReference type="EMBL" id="KAK1869956.1"/>
    </source>
</evidence>
<protein>
    <submittedName>
        <fullName evidence="1">Uncharacterized protein</fullName>
    </submittedName>
</protein>